<sequence>MKSLLLTLFIFFQFTAFAQKDCDYSTNVVDTIGAYKATKDYLVHERIFAGNSTYIFFSLVNVDGTPYLKVQTVNKSSDFIKAVCFDANSKIYLQLVNGKIITLVHTENETCGNMVRVEEEKKNTRILTGDFMFLKGSFEDLKSSPVSLIRIKSATDVQDYIFKKELVSELMNQTYYPENYFIDYIKCIENN</sequence>
<protein>
    <submittedName>
        <fullName evidence="2">Uncharacterized protein</fullName>
    </submittedName>
</protein>
<proteinExistence type="predicted"/>
<evidence type="ECO:0000256" key="1">
    <source>
        <dbReference type="SAM" id="SignalP"/>
    </source>
</evidence>
<keyword evidence="3" id="KW-1185">Reference proteome</keyword>
<evidence type="ECO:0000313" key="3">
    <source>
        <dbReference type="Proteomes" id="UP001255185"/>
    </source>
</evidence>
<name>A0ABU1TMG2_9FLAO</name>
<accession>A0ABU1TMG2</accession>
<organism evidence="2 3">
    <name type="scientific">Flavobacterium arsenatis</name>
    <dbReference type="NCBI Taxonomy" id="1484332"/>
    <lineage>
        <taxon>Bacteria</taxon>
        <taxon>Pseudomonadati</taxon>
        <taxon>Bacteroidota</taxon>
        <taxon>Flavobacteriia</taxon>
        <taxon>Flavobacteriales</taxon>
        <taxon>Flavobacteriaceae</taxon>
        <taxon>Flavobacterium</taxon>
    </lineage>
</organism>
<evidence type="ECO:0000313" key="2">
    <source>
        <dbReference type="EMBL" id="MDR6967156.1"/>
    </source>
</evidence>
<dbReference type="EMBL" id="JAVDVI010000004">
    <property type="protein sequence ID" value="MDR6967156.1"/>
    <property type="molecule type" value="Genomic_DNA"/>
</dbReference>
<keyword evidence="1" id="KW-0732">Signal</keyword>
<comment type="caution">
    <text evidence="2">The sequence shown here is derived from an EMBL/GenBank/DDBJ whole genome shotgun (WGS) entry which is preliminary data.</text>
</comment>
<feature type="signal peptide" evidence="1">
    <location>
        <begin position="1"/>
        <end position="18"/>
    </location>
</feature>
<dbReference type="RefSeq" id="WP_310025149.1">
    <property type="nucleotide sequence ID" value="NZ_JAVDVI010000004.1"/>
</dbReference>
<gene>
    <name evidence="2" type="ORF">J2X31_001163</name>
</gene>
<dbReference type="Proteomes" id="UP001255185">
    <property type="component" value="Unassembled WGS sequence"/>
</dbReference>
<reference evidence="2 3" key="1">
    <citation type="submission" date="2023-07" db="EMBL/GenBank/DDBJ databases">
        <title>Sorghum-associated microbial communities from plants grown in Nebraska, USA.</title>
        <authorList>
            <person name="Schachtman D."/>
        </authorList>
    </citation>
    <scope>NUCLEOTIDE SEQUENCE [LARGE SCALE GENOMIC DNA]</scope>
    <source>
        <strain evidence="2 3">3773</strain>
    </source>
</reference>
<feature type="chain" id="PRO_5045528382" evidence="1">
    <location>
        <begin position="19"/>
        <end position="191"/>
    </location>
</feature>